<reference evidence="3 4" key="1">
    <citation type="submission" date="2016-09" db="EMBL/GenBank/DDBJ databases">
        <authorList>
            <person name="Capua I."/>
            <person name="De Benedictis P."/>
            <person name="Joannis T."/>
            <person name="Lombin L.H."/>
            <person name="Cattoli G."/>
        </authorList>
    </citation>
    <scope>NUCLEOTIDE SEQUENCE [LARGE SCALE GENOMIC DNA]</scope>
    <source>
        <strain evidence="3 4">NIO-1002</strain>
    </source>
</reference>
<feature type="region of interest" description="Disordered" evidence="1">
    <location>
        <begin position="291"/>
        <end position="314"/>
    </location>
</feature>
<feature type="domain" description="AB hydrolase-1" evidence="2">
    <location>
        <begin position="35"/>
        <end position="277"/>
    </location>
</feature>
<evidence type="ECO:0000313" key="4">
    <source>
        <dbReference type="Proteomes" id="UP000183203"/>
    </source>
</evidence>
<dbReference type="InterPro" id="IPR029058">
    <property type="entry name" value="AB_hydrolase_fold"/>
</dbReference>
<dbReference type="GO" id="GO:0003824">
    <property type="term" value="F:catalytic activity"/>
    <property type="evidence" value="ECO:0007669"/>
    <property type="project" value="InterPro"/>
</dbReference>
<feature type="compositionally biased region" description="Basic residues" evidence="1">
    <location>
        <begin position="296"/>
        <end position="314"/>
    </location>
</feature>
<dbReference type="RefSeq" id="WP_058230958.1">
    <property type="nucleotide sequence ID" value="NZ_FMYG01000001.1"/>
</dbReference>
<dbReference type="EMBL" id="FMYG01000001">
    <property type="protein sequence ID" value="SDB85653.1"/>
    <property type="molecule type" value="Genomic_DNA"/>
</dbReference>
<dbReference type="Gene3D" id="3.40.50.1820">
    <property type="entry name" value="alpha/beta hydrolase"/>
    <property type="match status" value="1"/>
</dbReference>
<accession>A0A1G6GUV0</accession>
<dbReference type="AlphaFoldDB" id="A0A1G6GUV0"/>
<evidence type="ECO:0000259" key="2">
    <source>
        <dbReference type="Pfam" id="PF00561"/>
    </source>
</evidence>
<sequence>MDATELGLRHVVVPTGVGPLVVRTGRGSGSPVATILLHGAAGSWTTWVPMISASTAPRLTDVVALDLPGWGETPGPVPDPAELAVAVAAVARALGYPRWRVIGHSLGGVIALDVAARFPHETVAVGVVSPSGAGARAVTRHPFAGAVRLPWLAGMVMAMRVLRAIGPLARPLLRLLRRTRALRVLARPLFRHPDRIGRSVTDALADEIRPASFLAAARASLTHDDGVWRRIVCPVRSVRGAHDVFVAERDARDWAALLPDYDDRVLADSGHFAHVEQPVATVDALREVWTAERMPRPSRPRTPRPRGARRTTTG</sequence>
<dbReference type="STRING" id="993073.AS029_02305"/>
<dbReference type="PRINTS" id="PR00412">
    <property type="entry name" value="EPOXHYDRLASE"/>
</dbReference>
<dbReference type="SUPFAM" id="SSF53474">
    <property type="entry name" value="alpha/beta-Hydrolases"/>
    <property type="match status" value="1"/>
</dbReference>
<dbReference type="Pfam" id="PF00561">
    <property type="entry name" value="Abhydrolase_1"/>
    <property type="match status" value="1"/>
</dbReference>
<name>A0A1G6GUV0_9MICO</name>
<dbReference type="Proteomes" id="UP000183203">
    <property type="component" value="Unassembled WGS sequence"/>
</dbReference>
<evidence type="ECO:0000313" key="3">
    <source>
        <dbReference type="EMBL" id="SDB85653.1"/>
    </source>
</evidence>
<dbReference type="InterPro" id="IPR000639">
    <property type="entry name" value="Epox_hydrolase-like"/>
</dbReference>
<evidence type="ECO:0000256" key="1">
    <source>
        <dbReference type="SAM" id="MobiDB-lite"/>
    </source>
</evidence>
<proteinExistence type="predicted"/>
<organism evidence="3 4">
    <name type="scientific">Microbacterium enclense</name>
    <dbReference type="NCBI Taxonomy" id="993073"/>
    <lineage>
        <taxon>Bacteria</taxon>
        <taxon>Bacillati</taxon>
        <taxon>Actinomycetota</taxon>
        <taxon>Actinomycetes</taxon>
        <taxon>Micrococcales</taxon>
        <taxon>Microbacteriaceae</taxon>
        <taxon>Microbacterium</taxon>
    </lineage>
</organism>
<dbReference type="InterPro" id="IPR050228">
    <property type="entry name" value="Carboxylesterase_BioH"/>
</dbReference>
<dbReference type="OrthoDB" id="27092at2"/>
<dbReference type="InterPro" id="IPR000073">
    <property type="entry name" value="AB_hydrolase_1"/>
</dbReference>
<dbReference type="PANTHER" id="PTHR43194:SF2">
    <property type="entry name" value="PEROXISOMAL MEMBRANE PROTEIN LPX1"/>
    <property type="match status" value="1"/>
</dbReference>
<dbReference type="PANTHER" id="PTHR43194">
    <property type="entry name" value="HYDROLASE ALPHA/BETA FOLD FAMILY"/>
    <property type="match status" value="1"/>
</dbReference>
<protein>
    <submittedName>
        <fullName evidence="3">Pimeloyl-ACP methyl ester carboxylesterase</fullName>
    </submittedName>
</protein>
<gene>
    <name evidence="3" type="ORF">SAMN05216418_0704</name>
</gene>